<evidence type="ECO:0000313" key="4">
    <source>
        <dbReference type="Proteomes" id="UP001258181"/>
    </source>
</evidence>
<evidence type="ECO:0000256" key="2">
    <source>
        <dbReference type="ARBA" id="ARBA00022795"/>
    </source>
</evidence>
<keyword evidence="3" id="KW-0966">Cell projection</keyword>
<keyword evidence="3" id="KW-0282">Flagellum</keyword>
<keyword evidence="2" id="KW-1005">Bacterial flagellum biogenesis</keyword>
<keyword evidence="4" id="KW-1185">Reference proteome</keyword>
<accession>A0ABU1TY74</accession>
<dbReference type="Proteomes" id="UP001258181">
    <property type="component" value="Unassembled WGS sequence"/>
</dbReference>
<organism evidence="3 4">
    <name type="scientific">Fictibacillus barbaricus</name>
    <dbReference type="NCBI Taxonomy" id="182136"/>
    <lineage>
        <taxon>Bacteria</taxon>
        <taxon>Bacillati</taxon>
        <taxon>Bacillota</taxon>
        <taxon>Bacilli</taxon>
        <taxon>Bacillales</taxon>
        <taxon>Fictibacillaceae</taxon>
        <taxon>Fictibacillus</taxon>
    </lineage>
</organism>
<reference evidence="3 4" key="1">
    <citation type="submission" date="2023-07" db="EMBL/GenBank/DDBJ databases">
        <title>Sorghum-associated microbial communities from plants grown in Nebraska, USA.</title>
        <authorList>
            <person name="Schachtman D."/>
        </authorList>
    </citation>
    <scope>NUCLEOTIDE SEQUENCE [LARGE SCALE GENOMIC DNA]</scope>
    <source>
        <strain evidence="3 4">BE211</strain>
    </source>
</reference>
<proteinExistence type="inferred from homology"/>
<evidence type="ECO:0000256" key="1">
    <source>
        <dbReference type="ARBA" id="ARBA00010577"/>
    </source>
</evidence>
<keyword evidence="3" id="KW-0969">Cilium</keyword>
<dbReference type="NCBIfam" id="NF007197">
    <property type="entry name" value="PRK09618.1"/>
    <property type="match status" value="1"/>
</dbReference>
<name>A0ABU1TY74_9BACL</name>
<comment type="caution">
    <text evidence="3">The sequence shown here is derived from an EMBL/GenBank/DDBJ whole genome shotgun (WGS) entry which is preliminary data.</text>
</comment>
<evidence type="ECO:0000313" key="3">
    <source>
        <dbReference type="EMBL" id="MDR7072144.1"/>
    </source>
</evidence>
<protein>
    <submittedName>
        <fullName evidence="3">Flagellar basal-body rod modification protein FlgD</fullName>
    </submittedName>
</protein>
<dbReference type="InterPro" id="IPR005648">
    <property type="entry name" value="FlgD"/>
</dbReference>
<dbReference type="RefSeq" id="WP_310257418.1">
    <property type="nucleotide sequence ID" value="NZ_JAVDWA010000002.1"/>
</dbReference>
<gene>
    <name evidence="3" type="ORF">J2X07_001121</name>
</gene>
<comment type="similarity">
    <text evidence="1">Belongs to the FlgD family.</text>
</comment>
<sequence length="150" mass="16968">MEKISDELLLSNYQAKTKQSGSSVLGKDDFLKILITQLQNQDPTNPMQDKEFISQMASFSSLEQMTNMNQTMQNFLNFQSESNLLQQSQMIGKKVTYEVESTDPNGEKKIEEKEGTVKSVLFEKGSVLLEMQDGSKITSLQVVKITDRSE</sequence>
<dbReference type="EMBL" id="JAVDWA010000002">
    <property type="protein sequence ID" value="MDR7072144.1"/>
    <property type="molecule type" value="Genomic_DNA"/>
</dbReference>
<dbReference type="Pfam" id="PF03963">
    <property type="entry name" value="FlgD"/>
    <property type="match status" value="1"/>
</dbReference>